<organism evidence="2 3">
    <name type="scientific">Paenibacillus woosongensis</name>
    <dbReference type="NCBI Taxonomy" id="307580"/>
    <lineage>
        <taxon>Bacteria</taxon>
        <taxon>Bacillati</taxon>
        <taxon>Bacillota</taxon>
        <taxon>Bacilli</taxon>
        <taxon>Bacillales</taxon>
        <taxon>Paenibacillaceae</taxon>
        <taxon>Paenibacillus</taxon>
    </lineage>
</organism>
<dbReference type="Proteomes" id="UP000681290">
    <property type="component" value="Unassembled WGS sequence"/>
</dbReference>
<dbReference type="EMBL" id="BOSM01000003">
    <property type="protein sequence ID" value="GIP58547.1"/>
    <property type="molecule type" value="Genomic_DNA"/>
</dbReference>
<sequence>MESLGQGPVLNQQELEHLSQLLSRGSWDNDPPAETSPDLDLRSEPGDELESGLELDAELKLGLDPEPKLELDPEPNPELELETELELELESDLSSVLEPDPNPESNSDIESASDLGQKHGYLTEGNYYELDQPEELLSEDEPDYEESTDQFGAILRAFAEAGAAEEVEEDEDSKEEDEYMSFFEKVHADFELGSGTELSSHTEEAAAVIFNEHDKTIQIDVMALNDQKQSLKLTLDSFSYLVSWLKEKGIPVDSQQ</sequence>
<feature type="region of interest" description="Disordered" evidence="1">
    <location>
        <begin position="20"/>
        <end position="121"/>
    </location>
</feature>
<feature type="compositionally biased region" description="Acidic residues" evidence="1">
    <location>
        <begin position="46"/>
        <end position="56"/>
    </location>
</feature>
<proteinExistence type="predicted"/>
<evidence type="ECO:0000313" key="3">
    <source>
        <dbReference type="Proteomes" id="UP000681290"/>
    </source>
</evidence>
<keyword evidence="3" id="KW-1185">Reference proteome</keyword>
<accession>A0ABQ4MRC8</accession>
<dbReference type="RefSeq" id="WP_244996430.1">
    <property type="nucleotide sequence ID" value="NZ_BOSM01000003.1"/>
</dbReference>
<feature type="compositionally biased region" description="Basic and acidic residues" evidence="1">
    <location>
        <begin position="57"/>
        <end position="71"/>
    </location>
</feature>
<comment type="caution">
    <text evidence="2">The sequence shown here is derived from an EMBL/GenBank/DDBJ whole genome shotgun (WGS) entry which is preliminary data.</text>
</comment>
<evidence type="ECO:0000313" key="2">
    <source>
        <dbReference type="EMBL" id="GIP58547.1"/>
    </source>
</evidence>
<reference evidence="2 3" key="1">
    <citation type="submission" date="2021-03" db="EMBL/GenBank/DDBJ databases">
        <title>Antimicrobial resistance genes in bacteria isolated from Japanese honey, and their potential for conferring macrolide and lincosamide resistance in the American foulbrood pathogen Paenibacillus larvae.</title>
        <authorList>
            <person name="Okamoto M."/>
            <person name="Kumagai M."/>
            <person name="Kanamori H."/>
            <person name="Takamatsu D."/>
        </authorList>
    </citation>
    <scope>NUCLEOTIDE SEQUENCE [LARGE SCALE GENOMIC DNA]</scope>
    <source>
        <strain evidence="2 3">J15TS10</strain>
    </source>
</reference>
<name>A0ABQ4MRC8_9BACL</name>
<evidence type="ECO:0000256" key="1">
    <source>
        <dbReference type="SAM" id="MobiDB-lite"/>
    </source>
</evidence>
<protein>
    <submittedName>
        <fullName evidence="2">Uncharacterized protein</fullName>
    </submittedName>
</protein>
<feature type="compositionally biased region" description="Acidic residues" evidence="1">
    <location>
        <begin position="72"/>
        <end position="91"/>
    </location>
</feature>
<gene>
    <name evidence="2" type="ORF">J15TS10_23610</name>
</gene>